<dbReference type="Proteomes" id="UP001162030">
    <property type="component" value="Chromosome"/>
</dbReference>
<dbReference type="EMBL" id="OX458333">
    <property type="protein sequence ID" value="CAI8770505.1"/>
    <property type="molecule type" value="Genomic_DNA"/>
</dbReference>
<proteinExistence type="predicted"/>
<reference evidence="2 3" key="1">
    <citation type="submission" date="2023-03" db="EMBL/GenBank/DDBJ databases">
        <authorList>
            <person name="Pearce D."/>
        </authorList>
    </citation>
    <scope>NUCLEOTIDE SEQUENCE [LARGE SCALE GENOMIC DNA]</scope>
    <source>
        <strain evidence="2">Msz</strain>
    </source>
</reference>
<protein>
    <submittedName>
        <fullName evidence="2">Uncharacterized protein</fullName>
    </submittedName>
</protein>
<keyword evidence="3" id="KW-1185">Reference proteome</keyword>
<evidence type="ECO:0000313" key="2">
    <source>
        <dbReference type="EMBL" id="CAI8770505.1"/>
    </source>
</evidence>
<feature type="region of interest" description="Disordered" evidence="1">
    <location>
        <begin position="38"/>
        <end position="57"/>
    </location>
</feature>
<evidence type="ECO:0000313" key="3">
    <source>
        <dbReference type="Proteomes" id="UP001162030"/>
    </source>
</evidence>
<evidence type="ECO:0000256" key="1">
    <source>
        <dbReference type="SAM" id="MobiDB-lite"/>
    </source>
</evidence>
<organism evidence="2 3">
    <name type="scientific">Methylocaldum szegediense</name>
    <dbReference type="NCBI Taxonomy" id="73780"/>
    <lineage>
        <taxon>Bacteria</taxon>
        <taxon>Pseudomonadati</taxon>
        <taxon>Pseudomonadota</taxon>
        <taxon>Gammaproteobacteria</taxon>
        <taxon>Methylococcales</taxon>
        <taxon>Methylococcaceae</taxon>
        <taxon>Methylocaldum</taxon>
    </lineage>
</organism>
<name>A0ABN8X3V6_9GAMM</name>
<gene>
    <name evidence="2" type="ORF">MSZNOR_1022</name>
</gene>
<accession>A0ABN8X3V6</accession>
<sequence length="73" mass="8071">MRHSPKEGVGVREYGGNRTLEAFRKFNCVFLDKASRGPQDDFQDGASHSAVLPMGPVPTPCHPEVRFFPSHSS</sequence>